<dbReference type="AlphaFoldDB" id="E1YK06"/>
<gene>
    <name evidence="1" type="ORF">N47_E51220</name>
</gene>
<sequence>MVNLKLFSVFLKKYLKNMPDYYNYVNNPCLLLLFTLKTGFSNVY</sequence>
<protein>
    <submittedName>
        <fullName evidence="1">Uncharacterized protein</fullName>
    </submittedName>
</protein>
<evidence type="ECO:0000313" key="1">
    <source>
        <dbReference type="EMBL" id="CBX31610.1"/>
    </source>
</evidence>
<organism evidence="1">
    <name type="scientific">uncultured Desulfobacterium sp</name>
    <dbReference type="NCBI Taxonomy" id="201089"/>
    <lineage>
        <taxon>Bacteria</taxon>
        <taxon>Pseudomonadati</taxon>
        <taxon>Thermodesulfobacteriota</taxon>
        <taxon>Desulfobacteria</taxon>
        <taxon>Desulfobacterales</taxon>
        <taxon>Desulfobacteriaceae</taxon>
        <taxon>Desulfobacterium</taxon>
        <taxon>environmental samples</taxon>
    </lineage>
</organism>
<reference evidence="1" key="1">
    <citation type="journal article" date="2011" name="Environ. Microbiol.">
        <title>Genomic insights into the metabolic potential of the polycyclic aromatic hydrocarbon degrading sulfate-reducing Deltaproteobacterium N47.</title>
        <authorList>
            <person name="Bergmann F."/>
            <person name="Selesi D."/>
            <person name="Weinmaier T."/>
            <person name="Tischler P."/>
            <person name="Rattei T."/>
            <person name="Meckenstock R.U."/>
        </authorList>
    </citation>
    <scope>NUCLEOTIDE SEQUENCE</scope>
</reference>
<dbReference type="EMBL" id="FR695877">
    <property type="protein sequence ID" value="CBX31610.1"/>
    <property type="molecule type" value="Genomic_DNA"/>
</dbReference>
<accession>E1YK06</accession>
<name>E1YK06_9BACT</name>
<proteinExistence type="predicted"/>